<sequence length="61" mass="6657">MRPEALQAAPNSVSSPLKRGTPFAIVLQAKKTEVPAFAGMTRWVGHDPNLAHVSESWDDIE</sequence>
<dbReference type="EMBL" id="LAJE02000361">
    <property type="protein sequence ID" value="OEO28732.1"/>
    <property type="molecule type" value="Genomic_DNA"/>
</dbReference>
<keyword evidence="2" id="KW-1185">Reference proteome</keyword>
<evidence type="ECO:0000313" key="1">
    <source>
        <dbReference type="EMBL" id="OEO28732.1"/>
    </source>
</evidence>
<evidence type="ECO:0000313" key="2">
    <source>
        <dbReference type="Proteomes" id="UP000095463"/>
    </source>
</evidence>
<gene>
    <name evidence="1" type="ORF">VW23_003375</name>
</gene>
<name>A0A1E5XJG7_9HYPH</name>
<protein>
    <submittedName>
        <fullName evidence="1">Uncharacterized protein</fullName>
    </submittedName>
</protein>
<organism evidence="1 2">
    <name type="scientific">Devosia insulae DS-56</name>
    <dbReference type="NCBI Taxonomy" id="1116389"/>
    <lineage>
        <taxon>Bacteria</taxon>
        <taxon>Pseudomonadati</taxon>
        <taxon>Pseudomonadota</taxon>
        <taxon>Alphaproteobacteria</taxon>
        <taxon>Hyphomicrobiales</taxon>
        <taxon>Devosiaceae</taxon>
        <taxon>Devosia</taxon>
    </lineage>
</organism>
<proteinExistence type="predicted"/>
<reference evidence="1 2" key="1">
    <citation type="journal article" date="2015" name="Genome Announc.">
        <title>Genome Assemblies of Three Soil-Associated Devosia species: D. insulae, D. limi, and D. soli.</title>
        <authorList>
            <person name="Hassan Y.I."/>
            <person name="Lepp D."/>
            <person name="Zhou T."/>
        </authorList>
    </citation>
    <scope>NUCLEOTIDE SEQUENCE [LARGE SCALE GENOMIC DNA]</scope>
    <source>
        <strain evidence="1 2">DS-56</strain>
    </source>
</reference>
<dbReference type="AlphaFoldDB" id="A0A1E5XJG7"/>
<dbReference type="Proteomes" id="UP000095463">
    <property type="component" value="Unassembled WGS sequence"/>
</dbReference>
<accession>A0A1E5XJG7</accession>
<comment type="caution">
    <text evidence="1">The sequence shown here is derived from an EMBL/GenBank/DDBJ whole genome shotgun (WGS) entry which is preliminary data.</text>
</comment>